<feature type="transmembrane region" description="Helical" evidence="2">
    <location>
        <begin position="61"/>
        <end position="77"/>
    </location>
</feature>
<dbReference type="Ensembl" id="ENSECRT00000023907.1">
    <property type="protein sequence ID" value="ENSECRP00000023403.1"/>
    <property type="gene ID" value="ENSECRG00000015344.1"/>
</dbReference>
<feature type="transmembrane region" description="Helical" evidence="2">
    <location>
        <begin position="175"/>
        <end position="198"/>
    </location>
</feature>
<feature type="transmembrane region" description="Helical" evidence="2">
    <location>
        <begin position="281"/>
        <end position="298"/>
    </location>
</feature>
<feature type="transmembrane region" description="Helical" evidence="2">
    <location>
        <begin position="355"/>
        <end position="373"/>
    </location>
</feature>
<accession>A0A8C4SWM4</accession>
<reference evidence="3" key="2">
    <citation type="submission" date="2025-09" db="UniProtKB">
        <authorList>
            <consortium name="Ensembl"/>
        </authorList>
    </citation>
    <scope>IDENTIFICATION</scope>
</reference>
<feature type="transmembrane region" description="Helical" evidence="2">
    <location>
        <begin position="210"/>
        <end position="235"/>
    </location>
</feature>
<reference evidence="3" key="1">
    <citation type="submission" date="2025-08" db="UniProtKB">
        <authorList>
            <consortium name="Ensembl"/>
        </authorList>
    </citation>
    <scope>IDENTIFICATION</scope>
</reference>
<evidence type="ECO:0000313" key="3">
    <source>
        <dbReference type="Ensembl" id="ENSECRP00000023403.1"/>
    </source>
</evidence>
<feature type="transmembrane region" description="Helical" evidence="2">
    <location>
        <begin position="120"/>
        <end position="139"/>
    </location>
</feature>
<feature type="transmembrane region" description="Helical" evidence="2">
    <location>
        <begin position="16"/>
        <end position="40"/>
    </location>
</feature>
<keyword evidence="2" id="KW-0472">Membrane</keyword>
<evidence type="ECO:0000313" key="4">
    <source>
        <dbReference type="Proteomes" id="UP000694620"/>
    </source>
</evidence>
<dbReference type="InterPro" id="IPR051843">
    <property type="entry name" value="CPA1_transporter"/>
</dbReference>
<sequence>MGFSAYSVQLFIQKLFFIYLFLANLHLSITVESVDVNLFLLQKYGKILNKKIITEMNHLKMVIVMVAALLFGVVWSVTGDECLPGGNLFGILLLLFCAVVAGKLFGLIKIPTLPPLPPLLGMLLAGFVLHNVPVVNTAVNISQKWSSSLRSIALAVILTRAGLGLDAKALRKLKAVCACSVAVLSHFLLQIPWIWGFILGLINLKTKCCIYYIAFFQVCLGAVSPAVVVPSMLILQKDGYGVEQGVPTLLMAAGSFDDILAITGFNTCLGIAFFHRGSMEVVGGIIAGVAMGFFCDSFQKSLVVKRSTLLLGLAVFAVFGSGRAGFPGSGGLCTLVMSFLAGVGWADSKGVVEDIVGVAWNIFQPLLFGLIGAEISITSLNPNTVGKGEINFL</sequence>
<dbReference type="PANTHER" id="PTHR31102:SF1">
    <property type="entry name" value="CATION_H+ EXCHANGER DOMAIN-CONTAINING PROTEIN"/>
    <property type="match status" value="1"/>
</dbReference>
<dbReference type="GO" id="GO:0098662">
    <property type="term" value="P:inorganic cation transmembrane transport"/>
    <property type="evidence" value="ECO:0007669"/>
    <property type="project" value="TreeGrafter"/>
</dbReference>
<protein>
    <recommendedName>
        <fullName evidence="5">Cation/H+ exchanger domain-containing protein</fullName>
    </recommendedName>
</protein>
<dbReference type="PANTHER" id="PTHR31102">
    <property type="match status" value="1"/>
</dbReference>
<proteinExistence type="inferred from homology"/>
<organism evidence="3 4">
    <name type="scientific">Erpetoichthys calabaricus</name>
    <name type="common">Rope fish</name>
    <name type="synonym">Calamoichthys calabaricus</name>
    <dbReference type="NCBI Taxonomy" id="27687"/>
    <lineage>
        <taxon>Eukaryota</taxon>
        <taxon>Metazoa</taxon>
        <taxon>Chordata</taxon>
        <taxon>Craniata</taxon>
        <taxon>Vertebrata</taxon>
        <taxon>Euteleostomi</taxon>
        <taxon>Actinopterygii</taxon>
        <taxon>Polypteriformes</taxon>
        <taxon>Polypteridae</taxon>
        <taxon>Erpetoichthys</taxon>
    </lineage>
</organism>
<name>A0A8C4SWM4_ERPCA</name>
<dbReference type="AlphaFoldDB" id="A0A8C4SWM4"/>
<evidence type="ECO:0000256" key="1">
    <source>
        <dbReference type="ARBA" id="ARBA00007367"/>
    </source>
</evidence>
<dbReference type="GeneTree" id="ENSGT00390000013285"/>
<feature type="transmembrane region" description="Helical" evidence="2">
    <location>
        <begin position="89"/>
        <end position="108"/>
    </location>
</feature>
<evidence type="ECO:0000256" key="2">
    <source>
        <dbReference type="SAM" id="Phobius"/>
    </source>
</evidence>
<comment type="similarity">
    <text evidence="1">Belongs to the monovalent cation:proton antiporter 1 (CPA1) transporter (TC 2.A.36) family.</text>
</comment>
<keyword evidence="2" id="KW-0812">Transmembrane</keyword>
<evidence type="ECO:0008006" key="5">
    <source>
        <dbReference type="Google" id="ProtNLM"/>
    </source>
</evidence>
<keyword evidence="2" id="KW-1133">Transmembrane helix</keyword>
<feature type="transmembrane region" description="Helical" evidence="2">
    <location>
        <begin position="310"/>
        <end position="343"/>
    </location>
</feature>
<dbReference type="Proteomes" id="UP000694620">
    <property type="component" value="Unassembled WGS sequence"/>
</dbReference>
<keyword evidence="4" id="KW-1185">Reference proteome</keyword>